<proteinExistence type="predicted"/>
<name>A0ACD3B625_9AGAR</name>
<sequence length="886" mass="102139">MGDEGAGGEDEEDEDEDEDEDESDPSAYFVRKYPDDAAGKPIPAPSDEPAGASAGSGPQATNPWAPFRNRTEWEIARWAKLRGPTSTAFSELLQIFGVKELLNLSFNNTQELNKIIDGHLTTRRPHFERHEIIIQGESYHVYYRNVVECIRALFIDPDFSKDLKFAPERHFKDETCTTPVYHDMHTGKWWWKTQKAVDSKKRGGTIIPIIISSDKTTLTTFGGKTAYPVYMTIANIPKKLRRKPSRQAQVLIGYLPTTSLKHITNKAQRRRMIGNLFHSCVRKMLAPLEAAGKDGVDMQTADGCWRRCHPILAAYVGDYPEQLLVTCVKKGHCPMCLVKPTGIGDKIHHAPHRDLDKVMVALKTLPKGPTIYSKTCDLVDIKPIQHPFWENLPYANIYYSITPDVLHQLYQGTIKHLFAWLKSLYNTAEIDARCRRLPPNHQLRHFSNGISHMSRLTGKEHAQIAHIIVGLIIDARLPHHMATTRDRLIRATRALLDFVFLAQYPTHTSTTLEQLNDALERWHHNKGAFVTLGVRSDFKIPKFHTLEHYAEMITLFGTTDNYNTEYTERLHIDMAKDAYRSTNHKDEFPQMTLWLERREKVLEHEKCIQLRQDGSSHVQISTPWKLKMTKRPSARRLTFTKLAEQYHAVDFRQCLARFVISKQNPTYRWPGIIREAENLFLPENLTFPAYHYIKFAAFDPHSKEEWTTTDIIHAAPRRKNVHERFIPERFDTVIIGKRDAQAPIHRTFRIAQIRVVFTLPRRFIKIFMKNDREFNPEALVQDEDDSDTNDNDGPPLHLAYVELFTKLPANPEPHHGLYRVKRELKDGARVTRIIPVSHILRSVQLFPRFKNSVPAAWSSSNVLDQCSEFFVNSLSDREIFIDFLGS</sequence>
<keyword evidence="2" id="KW-1185">Reference proteome</keyword>
<accession>A0ACD3B625</accession>
<gene>
    <name evidence="1" type="ORF">BDN72DRAFT_928579</name>
</gene>
<dbReference type="EMBL" id="ML208285">
    <property type="protein sequence ID" value="TFK72412.1"/>
    <property type="molecule type" value="Genomic_DNA"/>
</dbReference>
<organism evidence="1 2">
    <name type="scientific">Pluteus cervinus</name>
    <dbReference type="NCBI Taxonomy" id="181527"/>
    <lineage>
        <taxon>Eukaryota</taxon>
        <taxon>Fungi</taxon>
        <taxon>Dikarya</taxon>
        <taxon>Basidiomycota</taxon>
        <taxon>Agaricomycotina</taxon>
        <taxon>Agaricomycetes</taxon>
        <taxon>Agaricomycetidae</taxon>
        <taxon>Agaricales</taxon>
        <taxon>Pluteineae</taxon>
        <taxon>Pluteaceae</taxon>
        <taxon>Pluteus</taxon>
    </lineage>
</organism>
<evidence type="ECO:0000313" key="1">
    <source>
        <dbReference type="EMBL" id="TFK72412.1"/>
    </source>
</evidence>
<evidence type="ECO:0000313" key="2">
    <source>
        <dbReference type="Proteomes" id="UP000308600"/>
    </source>
</evidence>
<reference evidence="1 2" key="1">
    <citation type="journal article" date="2019" name="Nat. Ecol. Evol.">
        <title>Megaphylogeny resolves global patterns of mushroom evolution.</title>
        <authorList>
            <person name="Varga T."/>
            <person name="Krizsan K."/>
            <person name="Foldi C."/>
            <person name="Dima B."/>
            <person name="Sanchez-Garcia M."/>
            <person name="Sanchez-Ramirez S."/>
            <person name="Szollosi G.J."/>
            <person name="Szarkandi J.G."/>
            <person name="Papp V."/>
            <person name="Albert L."/>
            <person name="Andreopoulos W."/>
            <person name="Angelini C."/>
            <person name="Antonin V."/>
            <person name="Barry K.W."/>
            <person name="Bougher N.L."/>
            <person name="Buchanan P."/>
            <person name="Buyck B."/>
            <person name="Bense V."/>
            <person name="Catcheside P."/>
            <person name="Chovatia M."/>
            <person name="Cooper J."/>
            <person name="Damon W."/>
            <person name="Desjardin D."/>
            <person name="Finy P."/>
            <person name="Geml J."/>
            <person name="Haridas S."/>
            <person name="Hughes K."/>
            <person name="Justo A."/>
            <person name="Karasinski D."/>
            <person name="Kautmanova I."/>
            <person name="Kiss B."/>
            <person name="Kocsube S."/>
            <person name="Kotiranta H."/>
            <person name="LaButti K.M."/>
            <person name="Lechner B.E."/>
            <person name="Liimatainen K."/>
            <person name="Lipzen A."/>
            <person name="Lukacs Z."/>
            <person name="Mihaltcheva S."/>
            <person name="Morgado L.N."/>
            <person name="Niskanen T."/>
            <person name="Noordeloos M.E."/>
            <person name="Ohm R.A."/>
            <person name="Ortiz-Santana B."/>
            <person name="Ovrebo C."/>
            <person name="Racz N."/>
            <person name="Riley R."/>
            <person name="Savchenko A."/>
            <person name="Shiryaev A."/>
            <person name="Soop K."/>
            <person name="Spirin V."/>
            <person name="Szebenyi C."/>
            <person name="Tomsovsky M."/>
            <person name="Tulloss R.E."/>
            <person name="Uehling J."/>
            <person name="Grigoriev I.V."/>
            <person name="Vagvolgyi C."/>
            <person name="Papp T."/>
            <person name="Martin F.M."/>
            <person name="Miettinen O."/>
            <person name="Hibbett D.S."/>
            <person name="Nagy L.G."/>
        </authorList>
    </citation>
    <scope>NUCLEOTIDE SEQUENCE [LARGE SCALE GENOMIC DNA]</scope>
    <source>
        <strain evidence="1 2">NL-1719</strain>
    </source>
</reference>
<protein>
    <submittedName>
        <fullName evidence="1">Uncharacterized protein</fullName>
    </submittedName>
</protein>
<dbReference type="Proteomes" id="UP000308600">
    <property type="component" value="Unassembled WGS sequence"/>
</dbReference>